<feature type="domain" description="Methyltransferase type 11" evidence="4">
    <location>
        <begin position="378"/>
        <end position="494"/>
    </location>
</feature>
<accession>A0A812JRN1</accession>
<protein>
    <submittedName>
        <fullName evidence="5">EEF1AKNMT protein</fullName>
    </submittedName>
</protein>
<dbReference type="Gene3D" id="2.60.40.1180">
    <property type="entry name" value="Golgi alpha-mannosidase II"/>
    <property type="match status" value="1"/>
</dbReference>
<dbReference type="EMBL" id="CAJNDS010000492">
    <property type="protein sequence ID" value="CAE7212106.1"/>
    <property type="molecule type" value="Genomic_DNA"/>
</dbReference>
<dbReference type="PANTHER" id="PTHR12176">
    <property type="entry name" value="SAM-DEPENDENT METHYLTRANSFERASE SUPERFAMILY PROTEIN"/>
    <property type="match status" value="1"/>
</dbReference>
<name>A0A812JRN1_9DINO</name>
<comment type="caution">
    <text evidence="5">The sequence shown here is derived from an EMBL/GenBank/DDBJ whole genome shotgun (WGS) entry which is preliminary data.</text>
</comment>
<dbReference type="InterPro" id="IPR013216">
    <property type="entry name" value="Methyltransf_11"/>
</dbReference>
<dbReference type="InterPro" id="IPR029063">
    <property type="entry name" value="SAM-dependent_MTases_sf"/>
</dbReference>
<dbReference type="Pfam" id="PF08241">
    <property type="entry name" value="Methyltransf_11"/>
    <property type="match status" value="1"/>
</dbReference>
<dbReference type="SUPFAM" id="SSF53335">
    <property type="entry name" value="S-adenosyl-L-methionine-dependent methyltransferases"/>
    <property type="match status" value="1"/>
</dbReference>
<dbReference type="InterPro" id="IPR051419">
    <property type="entry name" value="Lys/N-term_MeTrsfase_sf"/>
</dbReference>
<sequence length="707" mass="77132">MARDIAAYPRRIIRNREVIVDHAGGAGADGAWGAQFSAFPLGTVTLSSSLGILRVVRNSIDRFFTAWPGGKQGNSFVHIFAAAARVAWRPKQLFDTWEAYLSNQSDPVCRMYPNGMVEGCGGTGLENVGGTAYVNEMLLQSHEGFIRVFPSCALADVSFRLRAIGGFEVFANRTDGAAGAIVIRSLGGSSICSVLSPWPAMLVNGAPQELVNGKATFAVERGGILGRIGSERSIAAFFEVNLEQFAGSLIPFTPTKGCNLGGPMAKSPSPNIHNKALDVLVGIGSACWLSKLGQSSPAQHYLQLMLESLCASILTYICGGFSDPRAMAGADCAPNSVEYWDDFYDDRRSAYDTLHGYEDLRPLLSLLPFSNRSRVRVLHAGCGTSNVTEGLWRDGFRSILNIDFSDVVVKLMEERWLDRAALSTDGDAMREGVQWQQMDLTDLSQLAPASFDVALEKFTFDAILCQSKDDVLDARGTAALRALHRVLKPDGFLVSVAWGAERRQALLRSGGLFEVQVHLLSGEASQRPFVYFCRKRLPLPSDSVCTWQPQELPVKVLQDGRLEIVIELDSPACAEDLTVDLSHAELRWSAPGLARRFFLPFAVDTDNASARWLTGEDLWTYLLFCPARTLVSSAVTNEFACLRVSLHVSLCLPRRLSLKKQWASDSDNHDASSSSSARTCFDEDEEAPVAELHVNGSVSVLPSRNAM</sequence>
<dbReference type="OrthoDB" id="411785at2759"/>
<comment type="similarity">
    <text evidence="1">Belongs to the methyltransferase superfamily.</text>
</comment>
<reference evidence="5" key="1">
    <citation type="submission" date="2021-02" db="EMBL/GenBank/DDBJ databases">
        <authorList>
            <person name="Dougan E. K."/>
            <person name="Rhodes N."/>
            <person name="Thang M."/>
            <person name="Chan C."/>
        </authorList>
    </citation>
    <scope>NUCLEOTIDE SEQUENCE</scope>
</reference>
<keyword evidence="3" id="KW-0808">Transferase</keyword>
<dbReference type="CDD" id="cd02440">
    <property type="entry name" value="AdoMet_MTases"/>
    <property type="match status" value="1"/>
</dbReference>
<dbReference type="Gene3D" id="3.40.50.150">
    <property type="entry name" value="Vaccinia Virus protein VP39"/>
    <property type="match status" value="1"/>
</dbReference>
<gene>
    <name evidence="5" type="primary">EEF1AKNMT</name>
    <name evidence="5" type="ORF">SNAT2548_LOCUS7177</name>
</gene>
<evidence type="ECO:0000256" key="1">
    <source>
        <dbReference type="ARBA" id="ARBA00008361"/>
    </source>
</evidence>
<dbReference type="GO" id="GO:0008757">
    <property type="term" value="F:S-adenosylmethionine-dependent methyltransferase activity"/>
    <property type="evidence" value="ECO:0007669"/>
    <property type="project" value="InterPro"/>
</dbReference>
<dbReference type="AlphaFoldDB" id="A0A812JRN1"/>
<dbReference type="InterPro" id="IPR013780">
    <property type="entry name" value="Glyco_hydro_b"/>
</dbReference>
<evidence type="ECO:0000256" key="3">
    <source>
        <dbReference type="ARBA" id="ARBA00022679"/>
    </source>
</evidence>
<evidence type="ECO:0000256" key="2">
    <source>
        <dbReference type="ARBA" id="ARBA00022603"/>
    </source>
</evidence>
<dbReference type="GO" id="GO:0032259">
    <property type="term" value="P:methylation"/>
    <property type="evidence" value="ECO:0007669"/>
    <property type="project" value="UniProtKB-KW"/>
</dbReference>
<dbReference type="Proteomes" id="UP000604046">
    <property type="component" value="Unassembled WGS sequence"/>
</dbReference>
<evidence type="ECO:0000259" key="4">
    <source>
        <dbReference type="Pfam" id="PF08241"/>
    </source>
</evidence>
<keyword evidence="6" id="KW-1185">Reference proteome</keyword>
<proteinExistence type="inferred from homology"/>
<keyword evidence="2" id="KW-0489">Methyltransferase</keyword>
<organism evidence="5 6">
    <name type="scientific">Symbiodinium natans</name>
    <dbReference type="NCBI Taxonomy" id="878477"/>
    <lineage>
        <taxon>Eukaryota</taxon>
        <taxon>Sar</taxon>
        <taxon>Alveolata</taxon>
        <taxon>Dinophyceae</taxon>
        <taxon>Suessiales</taxon>
        <taxon>Symbiodiniaceae</taxon>
        <taxon>Symbiodinium</taxon>
    </lineage>
</organism>
<evidence type="ECO:0000313" key="6">
    <source>
        <dbReference type="Proteomes" id="UP000604046"/>
    </source>
</evidence>
<evidence type="ECO:0000313" key="5">
    <source>
        <dbReference type="EMBL" id="CAE7212106.1"/>
    </source>
</evidence>